<dbReference type="Gramene" id="TraesCAD_scaffold_013173_01G000100.1">
    <property type="protein sequence ID" value="TraesCAD_scaffold_013173_01G000100.1"/>
    <property type="gene ID" value="TraesCAD_scaffold_013173_01G000100"/>
</dbReference>
<dbReference type="AlphaFoldDB" id="A0A3B6PG22"/>
<dbReference type="EnsemblPlants" id="TraesCS6B02G011900.1">
    <property type="protein sequence ID" value="TraesCS6B02G011900.1"/>
    <property type="gene ID" value="TraesCS6B02G011900"/>
</dbReference>
<dbReference type="Gramene" id="TraesCLE_scaffold_003622_01G000900.1">
    <property type="protein sequence ID" value="TraesCLE_scaffold_003622_01G000900.1"/>
    <property type="gene ID" value="TraesCLE_scaffold_003622_01G000900"/>
</dbReference>
<organism evidence="3">
    <name type="scientific">Triticum aestivum</name>
    <name type="common">Wheat</name>
    <dbReference type="NCBI Taxonomy" id="4565"/>
    <lineage>
        <taxon>Eukaryota</taxon>
        <taxon>Viridiplantae</taxon>
        <taxon>Streptophyta</taxon>
        <taxon>Embryophyta</taxon>
        <taxon>Tracheophyta</taxon>
        <taxon>Spermatophyta</taxon>
        <taxon>Magnoliopsida</taxon>
        <taxon>Liliopsida</taxon>
        <taxon>Poales</taxon>
        <taxon>Poaceae</taxon>
        <taxon>BOP clade</taxon>
        <taxon>Pooideae</taxon>
        <taxon>Triticodae</taxon>
        <taxon>Triticeae</taxon>
        <taxon>Triticinae</taxon>
        <taxon>Triticum</taxon>
    </lineage>
</organism>
<proteinExistence type="predicted"/>
<gene>
    <name evidence="3" type="primary">LOC123133014</name>
</gene>
<dbReference type="Gramene" id="TraesSTA6B03G03411660.1">
    <property type="protein sequence ID" value="TraesSTA6B03G03411660.1"/>
    <property type="gene ID" value="TraesSTA6B03G03411660"/>
</dbReference>
<dbReference type="Gramene" id="TraesCS6B02G011900.1">
    <property type="protein sequence ID" value="TraesCS6B02G011900.1"/>
    <property type="gene ID" value="TraesCS6B02G011900"/>
</dbReference>
<sequence length="271" mass="29976">MGEQVLIARPERRCTDWSDDEAYGERLLEVLSVHVDGGRYPSGTVTVYDGKRGQKIYSRREDQPKPAPSTSSPRHHQNEILLTGPFRAIVANGCIGFVLNLHDGSQDQKKANQSQILVDLYDPTTKYDELISTKLDTGYGPAEVRYAVLSNAIECDVEVKLVLGDDSAPAYAHGTITACSELLKQDIVLFDGEIMDATSPELILPLARSVLAAPLKWSLKIEVVLRGSSGEELARDHVMFYPVLDDEHVSHAVANSGIFEVKMTWSDDQDY</sequence>
<keyword evidence="4" id="KW-1185">Reference proteome</keyword>
<dbReference type="OrthoDB" id="655861at2759"/>
<evidence type="ECO:0000259" key="2">
    <source>
        <dbReference type="Pfam" id="PF20241"/>
    </source>
</evidence>
<feature type="region of interest" description="Disordered" evidence="1">
    <location>
        <begin position="51"/>
        <end position="77"/>
    </location>
</feature>
<dbReference type="GeneID" id="123133014"/>
<dbReference type="Gramene" id="TraesJUL6B03G03447110.1">
    <property type="protein sequence ID" value="TraesJUL6B03G03447110.1"/>
    <property type="gene ID" value="TraesJUL6B03G03447110"/>
</dbReference>
<dbReference type="Gramene" id="TraesJAG6B03G03408810.1">
    <property type="protein sequence ID" value="TraesJAG6B03G03408810.1"/>
    <property type="gene ID" value="TraesJAG6B03G03408810"/>
</dbReference>
<dbReference type="RefSeq" id="XP_044408492.1">
    <property type="nucleotide sequence ID" value="XM_044552557.1"/>
</dbReference>
<feature type="domain" description="DUF6598" evidence="2">
    <location>
        <begin position="27"/>
        <end position="257"/>
    </location>
</feature>
<dbReference type="InterPro" id="IPR046533">
    <property type="entry name" value="DUF6598"/>
</dbReference>
<evidence type="ECO:0000256" key="1">
    <source>
        <dbReference type="SAM" id="MobiDB-lite"/>
    </source>
</evidence>
<dbReference type="Proteomes" id="UP000019116">
    <property type="component" value="Chromosome 6B"/>
</dbReference>
<dbReference type="Gramene" id="TraesRN6B0100019100.1">
    <property type="protein sequence ID" value="TraesRN6B0100019100.1"/>
    <property type="gene ID" value="TraesRN6B0100019100"/>
</dbReference>
<dbReference type="STRING" id="4565.A0A3B6PG22"/>
<evidence type="ECO:0000313" key="3">
    <source>
        <dbReference type="EnsemblPlants" id="TraesCS6B02G011900.1"/>
    </source>
</evidence>
<dbReference type="Gramene" id="TraesSYM6B03G03363230.1">
    <property type="protein sequence ID" value="TraesSYM6B03G03363230.1"/>
    <property type="gene ID" value="TraesSYM6B03G03363230"/>
</dbReference>
<dbReference type="PANTHER" id="PTHR33065">
    <property type="entry name" value="OS07G0486400 PROTEIN"/>
    <property type="match status" value="1"/>
</dbReference>
<dbReference type="Pfam" id="PF20241">
    <property type="entry name" value="DUF6598"/>
    <property type="match status" value="1"/>
</dbReference>
<dbReference type="PANTHER" id="PTHR33065:SF184">
    <property type="entry name" value="DUF6598 DOMAIN-CONTAINING PROTEIN"/>
    <property type="match status" value="1"/>
</dbReference>
<protein>
    <recommendedName>
        <fullName evidence="2">DUF6598 domain-containing protein</fullName>
    </recommendedName>
</protein>
<dbReference type="Gramene" id="TraesCS6B03G0026000.1">
    <property type="protein sequence ID" value="TraesCS6B03G0026000.1.CDS"/>
    <property type="gene ID" value="TraesCS6B03G0026000"/>
</dbReference>
<reference evidence="3" key="2">
    <citation type="submission" date="2018-10" db="UniProtKB">
        <authorList>
            <consortium name="EnsemblPlants"/>
        </authorList>
    </citation>
    <scope>IDENTIFICATION</scope>
</reference>
<accession>A0A3B6PG22</accession>
<reference evidence="3" key="1">
    <citation type="submission" date="2018-08" db="EMBL/GenBank/DDBJ databases">
        <authorList>
            <person name="Rossello M."/>
        </authorList>
    </citation>
    <scope>NUCLEOTIDE SEQUENCE [LARGE SCALE GENOMIC DNA]</scope>
    <source>
        <strain evidence="3">cv. Chinese Spring</strain>
    </source>
</reference>
<evidence type="ECO:0000313" key="4">
    <source>
        <dbReference type="Proteomes" id="UP000019116"/>
    </source>
</evidence>
<dbReference type="Gramene" id="TraesROB_scaffold_015927_01G000100.1">
    <property type="protein sequence ID" value="TraesROB_scaffold_015927_01G000100.1"/>
    <property type="gene ID" value="TraesROB_scaffold_015927_01G000100"/>
</dbReference>
<name>A0A3B6PG22_WHEAT</name>